<dbReference type="EMBL" id="JPWU03000029">
    <property type="protein sequence ID" value="KAG2530495.1"/>
    <property type="molecule type" value="Genomic_DNA"/>
</dbReference>
<reference evidence="1" key="1">
    <citation type="journal article" date="2015" name="Genom Data">
        <title>Genome sequences of six Phytophthora species associated with forests in New Zealand.</title>
        <authorList>
            <person name="Studholme D.J."/>
            <person name="McDougal R.L."/>
            <person name="Sambles C."/>
            <person name="Hansen E."/>
            <person name="Hardy G."/>
            <person name="Grant M."/>
            <person name="Ganley R.J."/>
            <person name="Williams N.M."/>
        </authorList>
    </citation>
    <scope>NUCLEOTIDE SEQUENCE</scope>
    <source>
        <strain evidence="1">NZFS 2646</strain>
        <strain evidence="2">NZFS 3630</strain>
    </source>
</reference>
<evidence type="ECO:0000313" key="6">
    <source>
        <dbReference type="Proteomes" id="UP000285883"/>
    </source>
</evidence>
<reference evidence="5 6" key="2">
    <citation type="submission" date="2018-07" db="EMBL/GenBank/DDBJ databases">
        <title>Genome sequencing of oomycete isolates from Chile give support for New Zealand origin for Phytophthora kernoviae and make available the first Nothophytophthora sp. genome.</title>
        <authorList>
            <person name="Studholme D.J."/>
            <person name="Sanfuentes E."/>
            <person name="Panda P."/>
            <person name="Hill R."/>
            <person name="Sambles C."/>
            <person name="Grant M."/>
            <person name="Williams N.M."/>
            <person name="Mcdougal R.L."/>
        </authorList>
    </citation>
    <scope>NUCLEOTIDE SEQUENCE [LARGE SCALE GENOMIC DNA]</scope>
    <source>
        <strain evidence="3">Chile2</strain>
        <strain evidence="4">Chile4</strain>
    </source>
</reference>
<evidence type="ECO:0000313" key="1">
    <source>
        <dbReference type="EMBL" id="KAG2528653.1"/>
    </source>
</evidence>
<sequence length="109" mass="12287">MTDLTGARAESKDQLLELMQYDNIKVYHCTTLMQWKCAIFDARLLQLGSADWALPELLGHNTEYTLVFSGPVVQAFVGQLEGMYEEACKPLNAHGGPKIFYRTMTQALE</sequence>
<comment type="caution">
    <text evidence="4">The sequence shown here is derived from an EMBL/GenBank/DDBJ whole genome shotgun (WGS) entry which is preliminary data.</text>
</comment>
<evidence type="ECO:0000313" key="2">
    <source>
        <dbReference type="EMBL" id="KAG2530495.1"/>
    </source>
</evidence>
<reference evidence="1" key="3">
    <citation type="submission" date="2020-06" db="EMBL/GenBank/DDBJ databases">
        <authorList>
            <person name="Studholme D.J."/>
        </authorList>
    </citation>
    <scope>NUCLEOTIDE SEQUENCE</scope>
    <source>
        <strain evidence="1">NZFS 2646</strain>
        <strain evidence="2">NZFS 3630</strain>
    </source>
</reference>
<dbReference type="SUPFAM" id="SSF56024">
    <property type="entry name" value="Phospholipase D/nuclease"/>
    <property type="match status" value="1"/>
</dbReference>
<proteinExistence type="predicted"/>
<dbReference type="Proteomes" id="UP000785171">
    <property type="component" value="Unassembled WGS sequence"/>
</dbReference>
<evidence type="ECO:0000313" key="5">
    <source>
        <dbReference type="Proteomes" id="UP000285624"/>
    </source>
</evidence>
<accession>A0A421GXM0</accession>
<evidence type="ECO:0000313" key="3">
    <source>
        <dbReference type="EMBL" id="RLN10684.1"/>
    </source>
</evidence>
<organism evidence="4 5">
    <name type="scientific">Phytophthora kernoviae</name>
    <dbReference type="NCBI Taxonomy" id="325452"/>
    <lineage>
        <taxon>Eukaryota</taxon>
        <taxon>Sar</taxon>
        <taxon>Stramenopiles</taxon>
        <taxon>Oomycota</taxon>
        <taxon>Peronosporomycetes</taxon>
        <taxon>Peronosporales</taxon>
        <taxon>Peronosporaceae</taxon>
        <taxon>Phytophthora</taxon>
    </lineage>
</organism>
<dbReference type="AlphaFoldDB" id="A0A421GXM0"/>
<dbReference type="Proteomes" id="UP000792063">
    <property type="component" value="Unassembled WGS sequence"/>
</dbReference>
<dbReference type="EMBL" id="JPWV03000037">
    <property type="protein sequence ID" value="KAG2528653.1"/>
    <property type="molecule type" value="Genomic_DNA"/>
</dbReference>
<gene>
    <name evidence="3" type="ORF">BBI17_002201</name>
    <name evidence="4" type="ORF">BBO99_00002266</name>
    <name evidence="1" type="ORF">JM16_002573</name>
    <name evidence="2" type="ORF">JM18_002118</name>
</gene>
<protein>
    <submittedName>
        <fullName evidence="4">Uncharacterized protein</fullName>
    </submittedName>
</protein>
<dbReference type="EMBL" id="MBDN02000037">
    <property type="protein sequence ID" value="RLN83257.1"/>
    <property type="molecule type" value="Genomic_DNA"/>
</dbReference>
<evidence type="ECO:0000313" key="4">
    <source>
        <dbReference type="EMBL" id="RLN83257.1"/>
    </source>
</evidence>
<dbReference type="Proteomes" id="UP000285624">
    <property type="component" value="Unassembled WGS sequence"/>
</dbReference>
<keyword evidence="5" id="KW-1185">Reference proteome</keyword>
<dbReference type="Proteomes" id="UP000285883">
    <property type="component" value="Unassembled WGS sequence"/>
</dbReference>
<name>A0A421GXM0_9STRA</name>
<dbReference type="EMBL" id="MAYM02001809">
    <property type="protein sequence ID" value="RLN10684.1"/>
    <property type="molecule type" value="Genomic_DNA"/>
</dbReference>